<organism evidence="2 3">
    <name type="scientific">Fusarium pseudocircinatum</name>
    <dbReference type="NCBI Taxonomy" id="56676"/>
    <lineage>
        <taxon>Eukaryota</taxon>
        <taxon>Fungi</taxon>
        <taxon>Dikarya</taxon>
        <taxon>Ascomycota</taxon>
        <taxon>Pezizomycotina</taxon>
        <taxon>Sordariomycetes</taxon>
        <taxon>Hypocreomycetidae</taxon>
        <taxon>Hypocreales</taxon>
        <taxon>Nectriaceae</taxon>
        <taxon>Fusarium</taxon>
        <taxon>Fusarium fujikuroi species complex</taxon>
    </lineage>
</organism>
<accession>A0A8H5NPR8</accession>
<comment type="caution">
    <text evidence="2">The sequence shown here is derived from an EMBL/GenBank/DDBJ whole genome shotgun (WGS) entry which is preliminary data.</text>
</comment>
<feature type="compositionally biased region" description="Basic residues" evidence="1">
    <location>
        <begin position="1"/>
        <end position="14"/>
    </location>
</feature>
<dbReference type="OrthoDB" id="5098104at2759"/>
<sequence length="195" mass="21745">MPFRRRASGRKRRRSPDANSPPRPTQAPRLDDEGRVVSPIPEADEPQGSRAGSGNEESACAEDDSHHKVPSTPAEKLSEKQLRLGAINEDIYQCLVALREAKEKLGVDSNVVKVLTKVHREACDHYERVYAEATPDVEAPADEVPGDQPEVQTLEQRQSTLESNLFLLRGNVIPMIEDLKRDAMALRAEMEERQG</sequence>
<dbReference type="EMBL" id="JAAOAS010000608">
    <property type="protein sequence ID" value="KAF5573474.1"/>
    <property type="molecule type" value="Genomic_DNA"/>
</dbReference>
<feature type="region of interest" description="Disordered" evidence="1">
    <location>
        <begin position="1"/>
        <end position="77"/>
    </location>
</feature>
<keyword evidence="3" id="KW-1185">Reference proteome</keyword>
<dbReference type="AlphaFoldDB" id="A0A8H5NPR8"/>
<protein>
    <submittedName>
        <fullName evidence="2">Uncharacterized protein</fullName>
    </submittedName>
</protein>
<gene>
    <name evidence="2" type="ORF">FPCIR_13961</name>
</gene>
<evidence type="ECO:0000313" key="3">
    <source>
        <dbReference type="Proteomes" id="UP000546213"/>
    </source>
</evidence>
<reference evidence="2 3" key="1">
    <citation type="submission" date="2020-05" db="EMBL/GenBank/DDBJ databases">
        <title>Identification and distribution of gene clusters putatively required for synthesis of sphingolipid metabolism inhibitors in phylogenetically diverse species of the filamentous fungus Fusarium.</title>
        <authorList>
            <person name="Kim H.-S."/>
            <person name="Busman M."/>
            <person name="Brown D.W."/>
            <person name="Divon H."/>
            <person name="Uhlig S."/>
            <person name="Proctor R.H."/>
        </authorList>
    </citation>
    <scope>NUCLEOTIDE SEQUENCE [LARGE SCALE GENOMIC DNA]</scope>
    <source>
        <strain evidence="2 3">NRRL 36939</strain>
    </source>
</reference>
<name>A0A8H5NPR8_9HYPO</name>
<proteinExistence type="predicted"/>
<dbReference type="Proteomes" id="UP000546213">
    <property type="component" value="Unassembled WGS sequence"/>
</dbReference>
<evidence type="ECO:0000313" key="2">
    <source>
        <dbReference type="EMBL" id="KAF5573474.1"/>
    </source>
</evidence>
<evidence type="ECO:0000256" key="1">
    <source>
        <dbReference type="SAM" id="MobiDB-lite"/>
    </source>
</evidence>